<gene>
    <name evidence="10" type="ORF">L228DRAFT_245222</name>
</gene>
<dbReference type="InterPro" id="IPR041901">
    <property type="entry name" value="RNAP_I_Rpa43_N"/>
</dbReference>
<sequence>MSAEVEMSSTPPTEKVHKKHKGHKEHKDRSDKKSEKKRKRDEKQDAERSPSKRGRSEAPVATETPATDAKTSSNYDDAPEGSPFSVHTASLYLPLAPISQLKPIDGLCAEHLSPLILTYYAPFRGVVLSYSNVRLSEQPSAAGKQGSGPVLAQSVDEYAVSFVWVTADFLLFNPKRGDWIEGWVNLQHEGHLGLVCWNLFNASIERKRLPKSWQWVGPSTSRSNSRADDQADAAAEGEGYYVDEDGNKVEGKIKFRVKDIETSASSSHERGFLSIEGTMLPEEEEKQLLEQEVSNKKRPALKGRRGIQRIQPVFKQSKPQTVHIETGKASNDADSGTGKHRMAY</sequence>
<dbReference type="FunCoup" id="A0A165I386">
    <property type="interactions" value="277"/>
</dbReference>
<dbReference type="Gene3D" id="2.40.50.1060">
    <property type="match status" value="1"/>
</dbReference>
<keyword evidence="4" id="KW-0597">Phosphoprotein</keyword>
<feature type="region of interest" description="Disordered" evidence="8">
    <location>
        <begin position="1"/>
        <end position="81"/>
    </location>
</feature>
<evidence type="ECO:0000256" key="1">
    <source>
        <dbReference type="ARBA" id="ARBA00004604"/>
    </source>
</evidence>
<evidence type="ECO:0000313" key="11">
    <source>
        <dbReference type="Proteomes" id="UP000076632"/>
    </source>
</evidence>
<dbReference type="FunFam" id="3.30.1490.120:FF:000004">
    <property type="entry name" value="RNA polymerase I subunit Rpa43"/>
    <property type="match status" value="1"/>
</dbReference>
<comment type="function">
    <text evidence="7">DNA-dependent RNA polymerase which catalyzes the transcription of DNA into RNA using the four ribonucleoside triphosphates as substrates.</text>
</comment>
<dbReference type="InterPro" id="IPR036898">
    <property type="entry name" value="RNA_pol_Rpb7-like_N_sf"/>
</dbReference>
<dbReference type="CDD" id="cd04328">
    <property type="entry name" value="RNAP_I_Rpa43_N"/>
    <property type="match status" value="1"/>
</dbReference>
<dbReference type="OMA" id="DEYGVLY"/>
<proteinExistence type="inferred from homology"/>
<dbReference type="GO" id="GO:0005736">
    <property type="term" value="C:RNA polymerase I complex"/>
    <property type="evidence" value="ECO:0007669"/>
    <property type="project" value="UniProtKB-ARBA"/>
</dbReference>
<dbReference type="GeneID" id="28897249"/>
<feature type="region of interest" description="Disordered" evidence="8">
    <location>
        <begin position="215"/>
        <end position="239"/>
    </location>
</feature>
<protein>
    <recommendedName>
        <fullName evidence="7">DNA-directed RNA polymerase subunit</fullName>
    </recommendedName>
</protein>
<evidence type="ECO:0000256" key="2">
    <source>
        <dbReference type="ARBA" id="ARBA00005930"/>
    </source>
</evidence>
<dbReference type="RefSeq" id="XP_018189867.1">
    <property type="nucleotide sequence ID" value="XM_018332112.1"/>
</dbReference>
<dbReference type="Pfam" id="PF17875">
    <property type="entry name" value="RPA43_OB"/>
    <property type="match status" value="1"/>
</dbReference>
<comment type="similarity">
    <text evidence="2">Belongs to the eukaryotic RPA43 RNA polymerase subunit family.</text>
</comment>
<keyword evidence="5 7" id="KW-0804">Transcription</keyword>
<dbReference type="InterPro" id="IPR045113">
    <property type="entry name" value="Rpb7-like"/>
</dbReference>
<dbReference type="GO" id="GO:0006361">
    <property type="term" value="P:transcription initiation at RNA polymerase I promoter"/>
    <property type="evidence" value="ECO:0007669"/>
    <property type="project" value="UniProtKB-ARBA"/>
</dbReference>
<feature type="domain" description="RPA43 OB" evidence="9">
    <location>
        <begin position="174"/>
        <end position="280"/>
    </location>
</feature>
<reference evidence="10 11" key="1">
    <citation type="journal article" date="2016" name="Fungal Biol.">
        <title>The genome of Xylona heveae provides a window into fungal endophytism.</title>
        <authorList>
            <person name="Gazis R."/>
            <person name="Kuo A."/>
            <person name="Riley R."/>
            <person name="LaButti K."/>
            <person name="Lipzen A."/>
            <person name="Lin J."/>
            <person name="Amirebrahimi M."/>
            <person name="Hesse C.N."/>
            <person name="Spatafora J.W."/>
            <person name="Henrissat B."/>
            <person name="Hainaut M."/>
            <person name="Grigoriev I.V."/>
            <person name="Hibbett D.S."/>
        </authorList>
    </citation>
    <scope>NUCLEOTIDE SEQUENCE [LARGE SCALE GENOMIC DNA]</scope>
    <source>
        <strain evidence="10 11">TC161</strain>
    </source>
</reference>
<evidence type="ECO:0000256" key="8">
    <source>
        <dbReference type="SAM" id="MobiDB-lite"/>
    </source>
</evidence>
<evidence type="ECO:0000259" key="9">
    <source>
        <dbReference type="Pfam" id="PF17875"/>
    </source>
</evidence>
<keyword evidence="6 7" id="KW-0539">Nucleus</keyword>
<feature type="compositionally biased region" description="Basic and acidic residues" evidence="8">
    <location>
        <begin position="25"/>
        <end position="34"/>
    </location>
</feature>
<dbReference type="InParanoid" id="A0A165I386"/>
<evidence type="ECO:0000256" key="3">
    <source>
        <dbReference type="ARBA" id="ARBA00022478"/>
    </source>
</evidence>
<feature type="region of interest" description="Disordered" evidence="8">
    <location>
        <begin position="316"/>
        <end position="344"/>
    </location>
</feature>
<dbReference type="Gene3D" id="3.30.1490.120">
    <property type="entry name" value="RNA polymerase Rpb7-like, N-terminal domain"/>
    <property type="match status" value="1"/>
</dbReference>
<comment type="subcellular location">
    <subcellularLocation>
        <location evidence="1">Nucleus</location>
        <location evidence="1">Nucleolus</location>
    </subcellularLocation>
</comment>
<feature type="compositionally biased region" description="Basic and acidic residues" evidence="8">
    <location>
        <begin position="41"/>
        <end position="56"/>
    </location>
</feature>
<dbReference type="InterPro" id="IPR041178">
    <property type="entry name" value="RPA43_OB"/>
</dbReference>
<evidence type="ECO:0000256" key="5">
    <source>
        <dbReference type="ARBA" id="ARBA00023163"/>
    </source>
</evidence>
<evidence type="ECO:0000256" key="6">
    <source>
        <dbReference type="ARBA" id="ARBA00023242"/>
    </source>
</evidence>
<evidence type="ECO:0000256" key="4">
    <source>
        <dbReference type="ARBA" id="ARBA00022553"/>
    </source>
</evidence>
<dbReference type="AlphaFoldDB" id="A0A165I386"/>
<dbReference type="GO" id="GO:0006362">
    <property type="term" value="P:transcription elongation by RNA polymerase I"/>
    <property type="evidence" value="ECO:0007669"/>
    <property type="project" value="UniProtKB-ARBA"/>
</dbReference>
<organism evidence="10 11">
    <name type="scientific">Xylona heveae (strain CBS 132557 / TC161)</name>
    <dbReference type="NCBI Taxonomy" id="1328760"/>
    <lineage>
        <taxon>Eukaryota</taxon>
        <taxon>Fungi</taxon>
        <taxon>Dikarya</taxon>
        <taxon>Ascomycota</taxon>
        <taxon>Pezizomycotina</taxon>
        <taxon>Xylonomycetes</taxon>
        <taxon>Xylonales</taxon>
        <taxon>Xylonaceae</taxon>
        <taxon>Xylona</taxon>
    </lineage>
</organism>
<dbReference type="EMBL" id="KV407456">
    <property type="protein sequence ID" value="KZF24312.1"/>
    <property type="molecule type" value="Genomic_DNA"/>
</dbReference>
<keyword evidence="11" id="KW-1185">Reference proteome</keyword>
<keyword evidence="3 7" id="KW-0240">DNA-directed RNA polymerase</keyword>
<evidence type="ECO:0000256" key="7">
    <source>
        <dbReference type="RuleBase" id="RU369086"/>
    </source>
</evidence>
<dbReference type="OrthoDB" id="10250504at2759"/>
<dbReference type="PANTHER" id="PTHR12709:SF5">
    <property type="entry name" value="DNA-DIRECTED RNA POLYMERASE I SUBUNIT RPA43"/>
    <property type="match status" value="1"/>
</dbReference>
<dbReference type="STRING" id="1328760.A0A165I386"/>
<dbReference type="Proteomes" id="UP000076632">
    <property type="component" value="Unassembled WGS sequence"/>
</dbReference>
<dbReference type="PANTHER" id="PTHR12709">
    <property type="entry name" value="DNA-DIRECTED RNA POLYMERASE II, III"/>
    <property type="match status" value="1"/>
</dbReference>
<accession>A0A165I386</accession>
<evidence type="ECO:0000313" key="10">
    <source>
        <dbReference type="EMBL" id="KZF24312.1"/>
    </source>
</evidence>
<name>A0A165I386_XYLHT</name>